<reference evidence="4" key="2">
    <citation type="submission" date="2022-06" db="UniProtKB">
        <authorList>
            <consortium name="EnsemblMetazoa"/>
        </authorList>
    </citation>
    <scope>IDENTIFICATION</scope>
    <source>
        <strain evidence="4">DF5081</strain>
    </source>
</reference>
<name>A0A8R1DLS5_CAEJA</name>
<dbReference type="PANTHER" id="PTHR44006">
    <property type="entry name" value="U5 SMALL NUCLEAR RIBONUCLEOPROTEIN 40 KDA PROTEIN"/>
    <property type="match status" value="1"/>
</dbReference>
<dbReference type="Pfam" id="PF00400">
    <property type="entry name" value="WD40"/>
    <property type="match status" value="2"/>
</dbReference>
<dbReference type="PROSITE" id="PS50082">
    <property type="entry name" value="WD_REPEATS_2"/>
    <property type="match status" value="2"/>
</dbReference>
<keyword evidence="2" id="KW-0677">Repeat</keyword>
<feature type="repeat" description="WD" evidence="3">
    <location>
        <begin position="10"/>
        <end position="44"/>
    </location>
</feature>
<dbReference type="GO" id="GO:0071013">
    <property type="term" value="C:catalytic step 2 spliceosome"/>
    <property type="evidence" value="ECO:0007669"/>
    <property type="project" value="TreeGrafter"/>
</dbReference>
<dbReference type="SMART" id="SM00320">
    <property type="entry name" value="WD40"/>
    <property type="match status" value="2"/>
</dbReference>
<evidence type="ECO:0000313" key="4">
    <source>
        <dbReference type="EnsemblMetazoa" id="CJA06364.1"/>
    </source>
</evidence>
<evidence type="ECO:0000256" key="2">
    <source>
        <dbReference type="ARBA" id="ARBA00022737"/>
    </source>
</evidence>
<keyword evidence="5" id="KW-1185">Reference proteome</keyword>
<dbReference type="PROSITE" id="PS50294">
    <property type="entry name" value="WD_REPEATS_REGION"/>
    <property type="match status" value="1"/>
</dbReference>
<evidence type="ECO:0000313" key="5">
    <source>
        <dbReference type="Proteomes" id="UP000005237"/>
    </source>
</evidence>
<reference evidence="5" key="1">
    <citation type="submission" date="2010-08" db="EMBL/GenBank/DDBJ databases">
        <authorList>
            <consortium name="Caenorhabditis japonica Sequencing Consortium"/>
            <person name="Wilson R.K."/>
        </authorList>
    </citation>
    <scope>NUCLEOTIDE SEQUENCE [LARGE SCALE GENOMIC DNA]</scope>
    <source>
        <strain evidence="5">DF5081</strain>
    </source>
</reference>
<organism evidence="4 5">
    <name type="scientific">Caenorhabditis japonica</name>
    <dbReference type="NCBI Taxonomy" id="281687"/>
    <lineage>
        <taxon>Eukaryota</taxon>
        <taxon>Metazoa</taxon>
        <taxon>Ecdysozoa</taxon>
        <taxon>Nematoda</taxon>
        <taxon>Chromadorea</taxon>
        <taxon>Rhabditida</taxon>
        <taxon>Rhabditina</taxon>
        <taxon>Rhabditomorpha</taxon>
        <taxon>Rhabditoidea</taxon>
        <taxon>Rhabditidae</taxon>
        <taxon>Peloderinae</taxon>
        <taxon>Caenorhabditis</taxon>
    </lineage>
</organism>
<dbReference type="EnsemblMetazoa" id="CJA06364.1">
    <property type="protein sequence ID" value="CJA06364.1"/>
    <property type="gene ID" value="WBGene00125568"/>
</dbReference>
<dbReference type="InterPro" id="IPR015943">
    <property type="entry name" value="WD40/YVTN_repeat-like_dom_sf"/>
</dbReference>
<evidence type="ECO:0000256" key="1">
    <source>
        <dbReference type="ARBA" id="ARBA00022574"/>
    </source>
</evidence>
<dbReference type="PROSITE" id="PS00678">
    <property type="entry name" value="WD_REPEATS_1"/>
    <property type="match status" value="1"/>
</dbReference>
<dbReference type="GO" id="GO:0003723">
    <property type="term" value="F:RNA binding"/>
    <property type="evidence" value="ECO:0007669"/>
    <property type="project" value="TreeGrafter"/>
</dbReference>
<dbReference type="AlphaFoldDB" id="A0A8R1DLS5"/>
<dbReference type="SUPFAM" id="SSF50978">
    <property type="entry name" value="WD40 repeat-like"/>
    <property type="match status" value="1"/>
</dbReference>
<dbReference type="InterPro" id="IPR019775">
    <property type="entry name" value="WD40_repeat_CS"/>
</dbReference>
<accession>A0A8R1DLS5</accession>
<sequence length="146" mass="16543">MRRGDVKYVLTAHRDTVTSLSVSHNGNFLLSNSMDCSLITWDIRPFVSGQRSIARYQGHIHNFEKNLLKCAWSPRDNYITAGSADRFAYVWDVKSRACLYKLPGHFGSVNATALHPTRPIYVSARALLDFITCAHFLVKLIVMNIL</sequence>
<keyword evidence="1 3" id="KW-0853">WD repeat</keyword>
<dbReference type="PANTHER" id="PTHR44006:SF4">
    <property type="entry name" value="WD_REPEATS_REGION DOMAIN-CONTAINING PROTEIN"/>
    <property type="match status" value="1"/>
</dbReference>
<protein>
    <submittedName>
        <fullName evidence="4">WD_REPEATS_REGION domain-containing protein</fullName>
    </submittedName>
</protein>
<dbReference type="Gene3D" id="2.130.10.10">
    <property type="entry name" value="YVTN repeat-like/Quinoprotein amine dehydrogenase"/>
    <property type="match status" value="1"/>
</dbReference>
<dbReference type="InterPro" id="IPR036322">
    <property type="entry name" value="WD40_repeat_dom_sf"/>
</dbReference>
<dbReference type="InterPro" id="IPR001680">
    <property type="entry name" value="WD40_rpt"/>
</dbReference>
<proteinExistence type="predicted"/>
<dbReference type="Proteomes" id="UP000005237">
    <property type="component" value="Unassembled WGS sequence"/>
</dbReference>
<dbReference type="InterPro" id="IPR052234">
    <property type="entry name" value="U5_snRNP_Component"/>
</dbReference>
<feature type="repeat" description="WD" evidence="3">
    <location>
        <begin position="60"/>
        <end position="101"/>
    </location>
</feature>
<evidence type="ECO:0000256" key="3">
    <source>
        <dbReference type="PROSITE-ProRule" id="PRU00221"/>
    </source>
</evidence>